<dbReference type="FunFam" id="1.20.1270.50:FF:000004">
    <property type="entry name" value="alpha-mannosidase 2C1 isoform X1"/>
    <property type="match status" value="1"/>
</dbReference>
<protein>
    <submittedName>
        <fullName evidence="6">Alpha-mannosidase</fullName>
    </submittedName>
</protein>
<dbReference type="PANTHER" id="PTHR46017:SF1">
    <property type="entry name" value="ALPHA-MANNOSIDASE 2C1"/>
    <property type="match status" value="1"/>
</dbReference>
<dbReference type="SUPFAM" id="SSF74650">
    <property type="entry name" value="Galactose mutarotase-like"/>
    <property type="match status" value="1"/>
</dbReference>
<dbReference type="GO" id="GO:0030246">
    <property type="term" value="F:carbohydrate binding"/>
    <property type="evidence" value="ECO:0007669"/>
    <property type="project" value="InterPro"/>
</dbReference>
<evidence type="ECO:0000256" key="2">
    <source>
        <dbReference type="ARBA" id="ARBA00022723"/>
    </source>
</evidence>
<proteinExistence type="inferred from homology"/>
<dbReference type="InterPro" id="IPR041147">
    <property type="entry name" value="GH38_C"/>
</dbReference>
<keyword evidence="7" id="KW-1185">Reference proteome</keyword>
<dbReference type="Pfam" id="PF17677">
    <property type="entry name" value="Glyco_hydro38C2"/>
    <property type="match status" value="1"/>
</dbReference>
<dbReference type="InterPro" id="IPR011682">
    <property type="entry name" value="Glyco_hydro_38_C"/>
</dbReference>
<evidence type="ECO:0000259" key="5">
    <source>
        <dbReference type="SMART" id="SM00872"/>
    </source>
</evidence>
<dbReference type="GO" id="GO:0006013">
    <property type="term" value="P:mannose metabolic process"/>
    <property type="evidence" value="ECO:0007669"/>
    <property type="project" value="InterPro"/>
</dbReference>
<evidence type="ECO:0000313" key="7">
    <source>
        <dbReference type="Proteomes" id="UP000310636"/>
    </source>
</evidence>
<dbReference type="GO" id="GO:0009313">
    <property type="term" value="P:oligosaccharide catabolic process"/>
    <property type="evidence" value="ECO:0007669"/>
    <property type="project" value="TreeGrafter"/>
</dbReference>
<dbReference type="Pfam" id="PF07748">
    <property type="entry name" value="Glyco_hydro_38C"/>
    <property type="match status" value="1"/>
</dbReference>
<sequence length="874" mass="99071">MFVREAELIREQIARRSAAGSGWPKFIKSWLFSRFSRVAVCATIVIKFSSNRRRNVAKIHLIGNAHLDPVWLWQWQEGFAEIKATFRSALDRMRDFPEFVFTCACAAYYKWVEENEPAMFAEIQARVAEGRWVIVGGWWIQPDCNLPSGESFARHSLYGQRYFVAKFGRIAKVGYNVDSFGHHGMMPQLLKKSGMDYYVFMRPQEHEKQLPANLFWWESADGSRVMTFRIPDAYTVRDTEQLTHHIQKHGEMAEAEGAPYMSFYGVGNHGGGPTVANLLAIRELTEKGCGDIALSSPDAYFAEVAALDPPLPVLRDELQMHAIGCYSTHSESKKYNRKAEHRLLSAEKWSSLAHLLLNLPYPKQQLLAAWENVMFNQFHDIMGGCSIKEAFEDARESYGEALHLGAKALNAAMQKISWNIGTMKPQVAALSKEKDSKLWEQDDLGVPFVVFNPLSWEVEALVQANKMLAGAEDDTGAPLPVQKVRASRIDYDDKWDTLFPARVPAFGYRVFWMYRDKAAAAKPSTGMLRAEPYALENTYIRLEFDESRGSLTRLYDKRPKKEMIAAEAAVPIVIDETDSDTWGHGLVRYRNEIGRFADASIQVIEEGPLRATLRITSRYGASVLRQDFSLRHDSPDIQVKATLDWRERHRMLKLSFPVQASEPQAVWEIPYGYIERKTDGQEVPGQQWVSVSDRLAEGGGIGIVNDAKYGYDVLDNDIRLTIVRSPIYADHYGERDDLVEYMDQGIQEFSYGIIPYAGDWRDSGIPRKANEWNVPPLALWETYHEGPLPQSAEGIRVSANNVIADVLKQAEDGNGWIVRCHEAAGRATKATIGLPLHDREWNADFGICEVKSFFIPEDRSVPVSEVDLLEYGAR</sequence>
<dbReference type="Gene3D" id="2.70.98.30">
    <property type="entry name" value="Golgi alpha-mannosidase II, domain 4"/>
    <property type="match status" value="1"/>
</dbReference>
<comment type="similarity">
    <text evidence="1">Belongs to the glycosyl hydrolase 38 family.</text>
</comment>
<dbReference type="InterPro" id="IPR011013">
    <property type="entry name" value="Gal_mutarotase_sf_dom"/>
</dbReference>
<name>A0A4S4BJY3_9BACL</name>
<reference evidence="6 7" key="1">
    <citation type="submission" date="2019-04" db="EMBL/GenBank/DDBJ databases">
        <title>Cohnella sp. nov. isolated from preserved vegetables.</title>
        <authorList>
            <person name="Lin S.-Y."/>
            <person name="Hung M.-H."/>
            <person name="Young C.-C."/>
        </authorList>
    </citation>
    <scope>NUCLEOTIDE SEQUENCE [LARGE SCALE GENOMIC DNA]</scope>
    <source>
        <strain evidence="6 7">CC-MHH1044</strain>
    </source>
</reference>
<accession>A0A4S4BJY3</accession>
<gene>
    <name evidence="6" type="ORF">E6C55_23130</name>
</gene>
<dbReference type="InterPro" id="IPR015341">
    <property type="entry name" value="Glyco_hydro_38_cen"/>
</dbReference>
<evidence type="ECO:0000313" key="6">
    <source>
        <dbReference type="EMBL" id="THF75002.1"/>
    </source>
</evidence>
<dbReference type="InterPro" id="IPR011330">
    <property type="entry name" value="Glyco_hydro/deAcase_b/a-brl"/>
</dbReference>
<dbReference type="SUPFAM" id="SSF88688">
    <property type="entry name" value="Families 57/38 glycoside transferase middle domain"/>
    <property type="match status" value="1"/>
</dbReference>
<keyword evidence="2" id="KW-0479">Metal-binding</keyword>
<dbReference type="GO" id="GO:0004559">
    <property type="term" value="F:alpha-mannosidase activity"/>
    <property type="evidence" value="ECO:0007669"/>
    <property type="project" value="InterPro"/>
</dbReference>
<dbReference type="Gene3D" id="3.20.110.10">
    <property type="entry name" value="Glycoside hydrolase 38, N terminal domain"/>
    <property type="match status" value="1"/>
</dbReference>
<dbReference type="SMART" id="SM00872">
    <property type="entry name" value="Alpha-mann_mid"/>
    <property type="match status" value="1"/>
</dbReference>
<dbReference type="CDD" id="cd10789">
    <property type="entry name" value="GH38N_AMII_ER_cytosolic"/>
    <property type="match status" value="1"/>
</dbReference>
<dbReference type="InterPro" id="IPR027291">
    <property type="entry name" value="Glyco_hydro_38_N_sf"/>
</dbReference>
<keyword evidence="3" id="KW-0378">Hydrolase</keyword>
<dbReference type="Gene3D" id="1.20.1270.50">
    <property type="entry name" value="Glycoside hydrolase family 38, central domain"/>
    <property type="match status" value="1"/>
</dbReference>
<feature type="domain" description="Glycoside hydrolase family 38 central" evidence="5">
    <location>
        <begin position="321"/>
        <end position="398"/>
    </location>
</feature>
<comment type="caution">
    <text evidence="6">The sequence shown here is derived from an EMBL/GenBank/DDBJ whole genome shotgun (WGS) entry which is preliminary data.</text>
</comment>
<dbReference type="EMBL" id="SSOB01000035">
    <property type="protein sequence ID" value="THF75002.1"/>
    <property type="molecule type" value="Genomic_DNA"/>
</dbReference>
<keyword evidence="4" id="KW-0326">Glycosidase</keyword>
<dbReference type="GO" id="GO:0046872">
    <property type="term" value="F:metal ion binding"/>
    <property type="evidence" value="ECO:0007669"/>
    <property type="project" value="UniProtKB-KW"/>
</dbReference>
<organism evidence="6 7">
    <name type="scientific">Cohnella fermenti</name>
    <dbReference type="NCBI Taxonomy" id="2565925"/>
    <lineage>
        <taxon>Bacteria</taxon>
        <taxon>Bacillati</taxon>
        <taxon>Bacillota</taxon>
        <taxon>Bacilli</taxon>
        <taxon>Bacillales</taxon>
        <taxon>Paenibacillaceae</taxon>
        <taxon>Cohnella</taxon>
    </lineage>
</organism>
<dbReference type="Proteomes" id="UP000310636">
    <property type="component" value="Unassembled WGS sequence"/>
</dbReference>
<dbReference type="AlphaFoldDB" id="A0A4S4BJY3"/>
<dbReference type="InterPro" id="IPR000602">
    <property type="entry name" value="Glyco_hydro_38_N"/>
</dbReference>
<dbReference type="InterPro" id="IPR037094">
    <property type="entry name" value="Glyco_hydro_38_cen_sf"/>
</dbReference>
<evidence type="ECO:0000256" key="4">
    <source>
        <dbReference type="ARBA" id="ARBA00023295"/>
    </source>
</evidence>
<evidence type="ECO:0000256" key="1">
    <source>
        <dbReference type="ARBA" id="ARBA00009792"/>
    </source>
</evidence>
<dbReference type="SUPFAM" id="SSF88713">
    <property type="entry name" value="Glycoside hydrolase/deacetylase"/>
    <property type="match status" value="1"/>
</dbReference>
<dbReference type="PANTHER" id="PTHR46017">
    <property type="entry name" value="ALPHA-MANNOSIDASE 2C1"/>
    <property type="match status" value="1"/>
</dbReference>
<evidence type="ECO:0000256" key="3">
    <source>
        <dbReference type="ARBA" id="ARBA00022801"/>
    </source>
</evidence>
<dbReference type="Pfam" id="PF01074">
    <property type="entry name" value="Glyco_hydro_38N"/>
    <property type="match status" value="1"/>
</dbReference>
<dbReference type="InterPro" id="IPR028995">
    <property type="entry name" value="Glyco_hydro_57/38_cen_sf"/>
</dbReference>
<dbReference type="OrthoDB" id="9772207at2"/>
<dbReference type="Pfam" id="PF09261">
    <property type="entry name" value="Alpha-mann_mid"/>
    <property type="match status" value="1"/>
</dbReference>